<organism evidence="2 3">
    <name type="scientific">Chlamydomonas schloesseri</name>
    <dbReference type="NCBI Taxonomy" id="2026947"/>
    <lineage>
        <taxon>Eukaryota</taxon>
        <taxon>Viridiplantae</taxon>
        <taxon>Chlorophyta</taxon>
        <taxon>core chlorophytes</taxon>
        <taxon>Chlorophyceae</taxon>
        <taxon>CS clade</taxon>
        <taxon>Chlamydomonadales</taxon>
        <taxon>Chlamydomonadaceae</taxon>
        <taxon>Chlamydomonas</taxon>
    </lineage>
</organism>
<protein>
    <submittedName>
        <fullName evidence="2">Uncharacterized protein</fullName>
    </submittedName>
</protein>
<comment type="caution">
    <text evidence="2">The sequence shown here is derived from an EMBL/GenBank/DDBJ whole genome shotgun (WGS) entry which is preliminary data.</text>
</comment>
<dbReference type="OrthoDB" id="608866at2759"/>
<dbReference type="Proteomes" id="UP000613740">
    <property type="component" value="Unassembled WGS sequence"/>
</dbReference>
<dbReference type="EMBL" id="JAEHOD010000045">
    <property type="protein sequence ID" value="KAG2437734.1"/>
    <property type="molecule type" value="Genomic_DNA"/>
</dbReference>
<reference evidence="2" key="1">
    <citation type="journal article" date="2020" name="bioRxiv">
        <title>Comparative genomics of Chlamydomonas.</title>
        <authorList>
            <person name="Craig R.J."/>
            <person name="Hasan A.R."/>
            <person name="Ness R.W."/>
            <person name="Keightley P.D."/>
        </authorList>
    </citation>
    <scope>NUCLEOTIDE SEQUENCE</scope>
    <source>
        <strain evidence="2">CCAP 11/173</strain>
    </source>
</reference>
<sequence>MAASLAERDSPVIPQPPPGSWGMPEDRDNYIVQMRRRYSPAGMLNADGSINQDFFKPRRVVLVADRAKWGDAEREGLFKGLEVHGVGKWREINRDYLKGQWDDQQVRIRAARLLGSQSLVRYMGWKGSKAKVDAEYAKNKAIGEATGCWKAGQLVEDDHGSVRKYFEAQQATSGEH</sequence>
<proteinExistence type="predicted"/>
<feature type="region of interest" description="Disordered" evidence="1">
    <location>
        <begin position="1"/>
        <end position="26"/>
    </location>
</feature>
<accession>A0A835TCA2</accession>
<dbReference type="AlphaFoldDB" id="A0A835TCA2"/>
<feature type="compositionally biased region" description="Basic and acidic residues" evidence="1">
    <location>
        <begin position="1"/>
        <end position="10"/>
    </location>
</feature>
<gene>
    <name evidence="2" type="ORF">HYH02_011111</name>
</gene>
<keyword evidence="3" id="KW-1185">Reference proteome</keyword>
<evidence type="ECO:0000256" key="1">
    <source>
        <dbReference type="SAM" id="MobiDB-lite"/>
    </source>
</evidence>
<evidence type="ECO:0000313" key="2">
    <source>
        <dbReference type="EMBL" id="KAG2437734.1"/>
    </source>
</evidence>
<evidence type="ECO:0000313" key="3">
    <source>
        <dbReference type="Proteomes" id="UP000613740"/>
    </source>
</evidence>
<name>A0A835TCA2_9CHLO</name>